<dbReference type="EMBL" id="CP010554">
    <property type="protein sequence ID" value="AJP48704.1"/>
    <property type="molecule type" value="Genomic_DNA"/>
</dbReference>
<protein>
    <submittedName>
        <fullName evidence="1">Uncharacterized protein</fullName>
    </submittedName>
</protein>
<evidence type="ECO:0000313" key="2">
    <source>
        <dbReference type="Proteomes" id="UP000061603"/>
    </source>
</evidence>
<dbReference type="Proteomes" id="UP000061603">
    <property type="component" value="Chromosome"/>
</dbReference>
<dbReference type="AlphaFoldDB" id="A0A0C5JAI8"/>
<dbReference type="HOGENOM" id="CLU_2424882_0_0_4"/>
<sequence length="91" mass="10279">MPLLARPARTTDGVPPFVGARHAQLKLDVGVSTDQRRGGSQNMSATTVADGPWKIIESHRLSRTQFERWFQNRDVRRVIMEACGSAHHWAR</sequence>
<reference evidence="1 2" key="1">
    <citation type="journal article" date="2015" name="Genome Announc.">
        <title>Complete Genome Sequence of a Novel Bacterium within the Family Rhodocyclaceae That Degrades Polycyclic Aromatic Hydrocarbons.</title>
        <authorList>
            <person name="Singleton D.R."/>
            <person name="Dickey A.N."/>
            <person name="Scholl E.H."/>
            <person name="Wright F.A."/>
            <person name="Aitken M.D."/>
        </authorList>
    </citation>
    <scope>NUCLEOTIDE SEQUENCE [LARGE SCALE GENOMIC DNA]</scope>
    <source>
        <strain evidence="2">PG1-Ca6</strain>
    </source>
</reference>
<dbReference type="KEGG" id="rbu:PG1C_10160"/>
<name>A0A0C5JAI8_9PROT</name>
<evidence type="ECO:0000313" key="1">
    <source>
        <dbReference type="EMBL" id="AJP48704.1"/>
    </source>
</evidence>
<proteinExistence type="predicted"/>
<accession>A0A0C5JAI8</accession>
<dbReference type="STRING" id="1565605.PG1C_10160"/>
<organism evidence="1 2">
    <name type="scientific">Rugosibacter aromaticivorans</name>
    <dbReference type="NCBI Taxonomy" id="1565605"/>
    <lineage>
        <taxon>Bacteria</taxon>
        <taxon>Pseudomonadati</taxon>
        <taxon>Pseudomonadota</taxon>
        <taxon>Betaproteobacteria</taxon>
        <taxon>Nitrosomonadales</taxon>
        <taxon>Sterolibacteriaceae</taxon>
        <taxon>Rugosibacter</taxon>
    </lineage>
</organism>
<gene>
    <name evidence="1" type="ORF">PG1C_10160</name>
</gene>
<keyword evidence="2" id="KW-1185">Reference proteome</keyword>